<dbReference type="AlphaFoldDB" id="A0A850DTE0"/>
<evidence type="ECO:0000313" key="2">
    <source>
        <dbReference type="EMBL" id="NUU27929.1"/>
    </source>
</evidence>
<accession>A0A850DTE0</accession>
<keyword evidence="2" id="KW-0540">Nuclease</keyword>
<dbReference type="InterPro" id="IPR044925">
    <property type="entry name" value="His-Me_finger_sf"/>
</dbReference>
<dbReference type="SUPFAM" id="SSF54060">
    <property type="entry name" value="His-Me finger endonucleases"/>
    <property type="match status" value="1"/>
</dbReference>
<organism evidence="2 3">
    <name type="scientific">Curtobacterium citreum</name>
    <dbReference type="NCBI Taxonomy" id="2036"/>
    <lineage>
        <taxon>Bacteria</taxon>
        <taxon>Bacillati</taxon>
        <taxon>Actinomycetota</taxon>
        <taxon>Actinomycetes</taxon>
        <taxon>Micrococcales</taxon>
        <taxon>Microbacteriaceae</taxon>
        <taxon>Curtobacterium</taxon>
    </lineage>
</organism>
<dbReference type="GO" id="GO:0004519">
    <property type="term" value="F:endonuclease activity"/>
    <property type="evidence" value="ECO:0007669"/>
    <property type="project" value="UniProtKB-KW"/>
</dbReference>
<dbReference type="Proteomes" id="UP000539146">
    <property type="component" value="Unassembled WGS sequence"/>
</dbReference>
<dbReference type="GO" id="GO:0003677">
    <property type="term" value="F:DNA binding"/>
    <property type="evidence" value="ECO:0007669"/>
    <property type="project" value="InterPro"/>
</dbReference>
<dbReference type="RefSeq" id="WP_175325760.1">
    <property type="nucleotide sequence ID" value="NZ_BAAAWP010000001.1"/>
</dbReference>
<comment type="caution">
    <text evidence="2">The sequence shown here is derived from an EMBL/GenBank/DDBJ whole genome shotgun (WGS) entry which is preliminary data.</text>
</comment>
<keyword evidence="2" id="KW-0378">Hydrolase</keyword>
<dbReference type="InterPro" id="IPR016177">
    <property type="entry name" value="DNA-bd_dom_sf"/>
</dbReference>
<reference evidence="2 3" key="1">
    <citation type="submission" date="2020-05" db="EMBL/GenBank/DDBJ databases">
        <title>Genome Sequencing of Type Strains.</title>
        <authorList>
            <person name="Lemaire J.F."/>
            <person name="Inderbitzin P."/>
            <person name="Gregorio O.A."/>
            <person name="Collins S.B."/>
            <person name="Wespe N."/>
            <person name="Knight-Connoni V."/>
        </authorList>
    </citation>
    <scope>NUCLEOTIDE SEQUENCE [LARGE SCALE GENOMIC DNA]</scope>
    <source>
        <strain evidence="2 3">DSM 20512</strain>
    </source>
</reference>
<keyword evidence="2" id="KW-0255">Endonuclease</keyword>
<protein>
    <submittedName>
        <fullName evidence="2">HNH endonuclease</fullName>
    </submittedName>
</protein>
<dbReference type="SUPFAM" id="SSF54171">
    <property type="entry name" value="DNA-binding domain"/>
    <property type="match status" value="1"/>
</dbReference>
<gene>
    <name evidence="2" type="ORF">HP467_07365</name>
</gene>
<dbReference type="InterPro" id="IPR044930">
    <property type="entry name" value="Homing_endonuclease_His-Me"/>
</dbReference>
<evidence type="ECO:0000259" key="1">
    <source>
        <dbReference type="Pfam" id="PF13392"/>
    </source>
</evidence>
<proteinExistence type="predicted"/>
<name>A0A850DTE0_9MICO</name>
<dbReference type="Gene3D" id="3.90.75.10">
    <property type="entry name" value="Homing Intron 3 (I-ppo) Encoded Endonuclease, Chain A"/>
    <property type="match status" value="1"/>
</dbReference>
<dbReference type="InterPro" id="IPR003615">
    <property type="entry name" value="HNH_nuc"/>
</dbReference>
<feature type="domain" description="HNH nuclease" evidence="1">
    <location>
        <begin position="46"/>
        <end position="89"/>
    </location>
</feature>
<sequence>MQSTQKLPTQFLAKVASVETDGCWLWTASVNNEGYGKFTQHGVKHYAHRFSYAALVGPIPEGMFVDHICFQRNCVNPAHLRLVTPKQNSEHREKAQANSKSGVRGVTWHKKRAKWRVSAGSGGVHFHGGYFDSLEEAAAASTALRQTVFTHDDHREAS</sequence>
<evidence type="ECO:0000313" key="3">
    <source>
        <dbReference type="Proteomes" id="UP000539146"/>
    </source>
</evidence>
<dbReference type="EMBL" id="JABMCG010000095">
    <property type="protein sequence ID" value="NUU27929.1"/>
    <property type="molecule type" value="Genomic_DNA"/>
</dbReference>
<dbReference type="Pfam" id="PF13392">
    <property type="entry name" value="HNH_3"/>
    <property type="match status" value="1"/>
</dbReference>